<feature type="compositionally biased region" description="Acidic residues" evidence="1">
    <location>
        <begin position="39"/>
        <end position="61"/>
    </location>
</feature>
<evidence type="ECO:0000313" key="3">
    <source>
        <dbReference type="Proteomes" id="UP001608902"/>
    </source>
</evidence>
<feature type="compositionally biased region" description="Basic and acidic residues" evidence="1">
    <location>
        <begin position="62"/>
        <end position="72"/>
    </location>
</feature>
<dbReference type="Proteomes" id="UP001608902">
    <property type="component" value="Unassembled WGS sequence"/>
</dbReference>
<evidence type="ECO:0000313" key="2">
    <source>
        <dbReference type="EMBL" id="MFH4982526.1"/>
    </source>
</evidence>
<evidence type="ECO:0000256" key="1">
    <source>
        <dbReference type="SAM" id="MobiDB-lite"/>
    </source>
</evidence>
<proteinExistence type="predicted"/>
<gene>
    <name evidence="2" type="ORF">AB6A40_009235</name>
</gene>
<dbReference type="EMBL" id="JBGFUD010009504">
    <property type="protein sequence ID" value="MFH4982526.1"/>
    <property type="molecule type" value="Genomic_DNA"/>
</dbReference>
<organism evidence="2 3">
    <name type="scientific">Gnathostoma spinigerum</name>
    <dbReference type="NCBI Taxonomy" id="75299"/>
    <lineage>
        <taxon>Eukaryota</taxon>
        <taxon>Metazoa</taxon>
        <taxon>Ecdysozoa</taxon>
        <taxon>Nematoda</taxon>
        <taxon>Chromadorea</taxon>
        <taxon>Rhabditida</taxon>
        <taxon>Spirurina</taxon>
        <taxon>Gnathostomatomorpha</taxon>
        <taxon>Gnathostomatoidea</taxon>
        <taxon>Gnathostomatidae</taxon>
        <taxon>Gnathostoma</taxon>
    </lineage>
</organism>
<comment type="caution">
    <text evidence="2">The sequence shown here is derived from an EMBL/GenBank/DDBJ whole genome shotgun (WGS) entry which is preliminary data.</text>
</comment>
<sequence length="199" mass="21570">MSSAFQVIHLFQRTQLFLADQCSELPTMVQSTMLNSTGDDVDNSDGESDSADSPEVNEESETDSRQKEKDKVTSLSLQQTIKEALKVAAAQRQLQRGSKVKCGVQPTQNLSFLAPFLLPGLSTASTSTSNNTVMYQVPQGIVYTNGEDSSHLFANSSDNQSMSGQLLFPFNSLSFQQNLLQMMSNAALGAQLDADDQAS</sequence>
<accession>A0ABD6EYH8</accession>
<keyword evidence="3" id="KW-1185">Reference proteome</keyword>
<protein>
    <submittedName>
        <fullName evidence="2">Uncharacterized protein</fullName>
    </submittedName>
</protein>
<feature type="region of interest" description="Disordered" evidence="1">
    <location>
        <begin position="33"/>
        <end position="73"/>
    </location>
</feature>
<dbReference type="AlphaFoldDB" id="A0ABD6EYH8"/>
<reference evidence="2 3" key="1">
    <citation type="submission" date="2024-08" db="EMBL/GenBank/DDBJ databases">
        <title>Gnathostoma spinigerum genome.</title>
        <authorList>
            <person name="Gonzalez-Bertolin B."/>
            <person name="Monzon S."/>
            <person name="Zaballos A."/>
            <person name="Jimenez P."/>
            <person name="Dekumyoy P."/>
            <person name="Varona S."/>
            <person name="Cuesta I."/>
            <person name="Sumanam S."/>
            <person name="Adisakwattana P."/>
            <person name="Gasser R.B."/>
            <person name="Hernandez-Gonzalez A."/>
            <person name="Young N.D."/>
            <person name="Perteguer M.J."/>
        </authorList>
    </citation>
    <scope>NUCLEOTIDE SEQUENCE [LARGE SCALE GENOMIC DNA]</scope>
    <source>
        <strain evidence="2">AL3</strain>
        <tissue evidence="2">Liver</tissue>
    </source>
</reference>
<name>A0ABD6EYH8_9BILA</name>